<protein>
    <submittedName>
        <fullName evidence="1">RTX toxin</fullName>
    </submittedName>
</protein>
<reference evidence="1" key="1">
    <citation type="submission" date="2006-02" db="EMBL/GenBank/DDBJ databases">
        <title>Sampling the accessory genome of the Sinorhizobium genus by suppressive subtractive hybridization.</title>
        <authorList>
            <person name="Moulin L."/>
            <person name="Ghazoui Z."/>
            <person name="Young P."/>
        </authorList>
    </citation>
    <scope>NUCLEOTIDE SEQUENCE</scope>
    <source>
        <strain evidence="1">LMG21331</strain>
    </source>
</reference>
<feature type="non-terminal residue" evidence="1">
    <location>
        <position position="1"/>
    </location>
</feature>
<proteinExistence type="predicted"/>
<dbReference type="AlphaFoldDB" id="D1CTB4"/>
<feature type="non-terminal residue" evidence="1">
    <location>
        <position position="234"/>
    </location>
</feature>
<evidence type="ECO:0000313" key="1">
    <source>
        <dbReference type="EMBL" id="ABD75068.1"/>
    </source>
</evidence>
<name>D1CTB4_ENSAD</name>
<organism evidence="1">
    <name type="scientific">Ensifer adhaerens</name>
    <name type="common">Sinorhizobium morelense</name>
    <dbReference type="NCBI Taxonomy" id="106592"/>
    <lineage>
        <taxon>Bacteria</taxon>
        <taxon>Pseudomonadati</taxon>
        <taxon>Pseudomonadota</taxon>
        <taxon>Alphaproteobacteria</taxon>
        <taxon>Hyphomicrobiales</taxon>
        <taxon>Rhizobiaceae</taxon>
        <taxon>Sinorhizobium/Ensifer group</taxon>
        <taxon>Ensifer</taxon>
    </lineage>
</organism>
<sequence length="234" mass="25884">ADVAQSRIDPWRHFLHHGATEGRHANPFFDTHWYLVNNPDVAFSTINPLIHYWRHGALEGRDPHPGFSTGLYLSAYGDVAYAGYNPLFHYLKWGRAEGRTIWPSAIDGDRSNAIDFLAGCAELDVPAALDDLLKCLREAEAMEIQDGQMLEKYKKLLSEAQDILKKRGMRAVVGAGVREVAGVLDPSDLGPVSNTGWVEDYRSIRSTFGDKVALASILRNLANAAEGNRRHSAG</sequence>
<accession>D1CTB4</accession>
<dbReference type="EMBL" id="DQ403544">
    <property type="protein sequence ID" value="ABD75068.1"/>
    <property type="molecule type" value="Genomic_DNA"/>
</dbReference>